<evidence type="ECO:0000313" key="3">
    <source>
        <dbReference type="Proteomes" id="UP000583929"/>
    </source>
</evidence>
<name>A0A7J6I993_CANSA</name>
<evidence type="ECO:0000313" key="2">
    <source>
        <dbReference type="EMBL" id="KAF4403240.1"/>
    </source>
</evidence>
<dbReference type="AlphaFoldDB" id="A0A7J6I993"/>
<dbReference type="Proteomes" id="UP000583929">
    <property type="component" value="Unassembled WGS sequence"/>
</dbReference>
<keyword evidence="3" id="KW-1185">Reference proteome</keyword>
<comment type="caution">
    <text evidence="2">The sequence shown here is derived from an EMBL/GenBank/DDBJ whole genome shotgun (WGS) entry which is preliminary data.</text>
</comment>
<feature type="chain" id="PRO_5029885285" evidence="1">
    <location>
        <begin position="23"/>
        <end position="115"/>
    </location>
</feature>
<sequence length="115" mass="12315">MAFNKLSLVLFLLAVVTITTHATLDSSLESESVYQCAVGPTKCASCDCTVGEDGKLSCTRTDERRGACPSTCGNPCLCDRSSCPRCLCRYKVVGCPRICPTSPNMFADFLASKTD</sequence>
<gene>
    <name evidence="2" type="ORF">G4B88_028011</name>
</gene>
<organism evidence="2 3">
    <name type="scientific">Cannabis sativa</name>
    <name type="common">Hemp</name>
    <name type="synonym">Marijuana</name>
    <dbReference type="NCBI Taxonomy" id="3483"/>
    <lineage>
        <taxon>Eukaryota</taxon>
        <taxon>Viridiplantae</taxon>
        <taxon>Streptophyta</taxon>
        <taxon>Embryophyta</taxon>
        <taxon>Tracheophyta</taxon>
        <taxon>Spermatophyta</taxon>
        <taxon>Magnoliopsida</taxon>
        <taxon>eudicotyledons</taxon>
        <taxon>Gunneridae</taxon>
        <taxon>Pentapetalae</taxon>
        <taxon>rosids</taxon>
        <taxon>fabids</taxon>
        <taxon>Rosales</taxon>
        <taxon>Cannabaceae</taxon>
        <taxon>Cannabis</taxon>
    </lineage>
</organism>
<reference evidence="2 3" key="1">
    <citation type="journal article" date="2020" name="bioRxiv">
        <title>Sequence and annotation of 42 cannabis genomes reveals extensive copy number variation in cannabinoid synthesis and pathogen resistance genes.</title>
        <authorList>
            <person name="Mckernan K.J."/>
            <person name="Helbert Y."/>
            <person name="Kane L.T."/>
            <person name="Ebling H."/>
            <person name="Zhang L."/>
            <person name="Liu B."/>
            <person name="Eaton Z."/>
            <person name="Mclaughlin S."/>
            <person name="Kingan S."/>
            <person name="Baybayan P."/>
            <person name="Concepcion G."/>
            <person name="Jordan M."/>
            <person name="Riva A."/>
            <person name="Barbazuk W."/>
            <person name="Harkins T."/>
        </authorList>
    </citation>
    <scope>NUCLEOTIDE SEQUENCE [LARGE SCALE GENOMIC DNA]</scope>
    <source>
        <strain evidence="3">cv. Jamaican Lion 4</strain>
        <tissue evidence="2">Leaf</tissue>
    </source>
</reference>
<accession>A0A7J6I993</accession>
<evidence type="ECO:0000256" key="1">
    <source>
        <dbReference type="SAM" id="SignalP"/>
    </source>
</evidence>
<keyword evidence="1" id="KW-0732">Signal</keyword>
<proteinExistence type="predicted"/>
<dbReference type="EMBL" id="JAATIQ010000005">
    <property type="protein sequence ID" value="KAF4403240.1"/>
    <property type="molecule type" value="Genomic_DNA"/>
</dbReference>
<feature type="signal peptide" evidence="1">
    <location>
        <begin position="1"/>
        <end position="22"/>
    </location>
</feature>
<protein>
    <submittedName>
        <fullName evidence="2">Uncharacterized protein</fullName>
    </submittedName>
</protein>